<feature type="region of interest" description="Disordered" evidence="3">
    <location>
        <begin position="1"/>
        <end position="311"/>
    </location>
</feature>
<dbReference type="OMA" id="PQIAYKG"/>
<reference evidence="4 5" key="1">
    <citation type="journal article" date="2012" name="PLoS Pathog.">
        <title>Diverse lifestyles and strategies of plant pathogenesis encoded in the genomes of eighteen Dothideomycetes fungi.</title>
        <authorList>
            <person name="Ohm R.A."/>
            <person name="Feau N."/>
            <person name="Henrissat B."/>
            <person name="Schoch C.L."/>
            <person name="Horwitz B.A."/>
            <person name="Barry K.W."/>
            <person name="Condon B.J."/>
            <person name="Copeland A.C."/>
            <person name="Dhillon B."/>
            <person name="Glaser F."/>
            <person name="Hesse C.N."/>
            <person name="Kosti I."/>
            <person name="LaButti K."/>
            <person name="Lindquist E.A."/>
            <person name="Lucas S."/>
            <person name="Salamov A.A."/>
            <person name="Bradshaw R.E."/>
            <person name="Ciuffetti L."/>
            <person name="Hamelin R.C."/>
            <person name="Kema G.H.J."/>
            <person name="Lawrence C."/>
            <person name="Scott J.A."/>
            <person name="Spatafora J.W."/>
            <person name="Turgeon B.G."/>
            <person name="de Wit P.J.G.M."/>
            <person name="Zhong S."/>
            <person name="Goodwin S.B."/>
            <person name="Grigoriev I.V."/>
        </authorList>
    </citation>
    <scope>NUCLEOTIDE SEQUENCE [LARGE SCALE GENOMIC DNA]</scope>
    <source>
        <strain evidence="4 5">SO2202</strain>
    </source>
</reference>
<feature type="compositionally biased region" description="Acidic residues" evidence="3">
    <location>
        <begin position="289"/>
        <end position="311"/>
    </location>
</feature>
<dbReference type="RefSeq" id="XP_016765346.1">
    <property type="nucleotide sequence ID" value="XM_016903574.1"/>
</dbReference>
<feature type="compositionally biased region" description="Low complexity" evidence="3">
    <location>
        <begin position="16"/>
        <end position="36"/>
    </location>
</feature>
<feature type="region of interest" description="Disordered" evidence="3">
    <location>
        <begin position="325"/>
        <end position="364"/>
    </location>
</feature>
<evidence type="ECO:0000256" key="1">
    <source>
        <dbReference type="ARBA" id="ARBA00006461"/>
    </source>
</evidence>
<dbReference type="InterPro" id="IPR013256">
    <property type="entry name" value="Chromatin_SPT2"/>
</dbReference>
<dbReference type="Pfam" id="PF08243">
    <property type="entry name" value="SPT2"/>
    <property type="match status" value="1"/>
</dbReference>
<feature type="compositionally biased region" description="Polar residues" evidence="3">
    <location>
        <begin position="40"/>
        <end position="55"/>
    </location>
</feature>
<dbReference type="EMBL" id="KB456260">
    <property type="protein sequence ID" value="EMF17225.1"/>
    <property type="molecule type" value="Genomic_DNA"/>
</dbReference>
<proteinExistence type="inferred from homology"/>
<dbReference type="HOGENOM" id="CLU_769420_0_0_1"/>
<feature type="compositionally biased region" description="Low complexity" evidence="3">
    <location>
        <begin position="136"/>
        <end position="149"/>
    </location>
</feature>
<organism evidence="4 5">
    <name type="scientific">Sphaerulina musiva (strain SO2202)</name>
    <name type="common">Poplar stem canker fungus</name>
    <name type="synonym">Septoria musiva</name>
    <dbReference type="NCBI Taxonomy" id="692275"/>
    <lineage>
        <taxon>Eukaryota</taxon>
        <taxon>Fungi</taxon>
        <taxon>Dikarya</taxon>
        <taxon>Ascomycota</taxon>
        <taxon>Pezizomycotina</taxon>
        <taxon>Dothideomycetes</taxon>
        <taxon>Dothideomycetidae</taxon>
        <taxon>Mycosphaerellales</taxon>
        <taxon>Mycosphaerellaceae</taxon>
        <taxon>Sphaerulina</taxon>
    </lineage>
</organism>
<name>N1QJ60_SPHMS</name>
<dbReference type="STRING" id="692275.N1QJ60"/>
<feature type="compositionally biased region" description="Basic and acidic residues" evidence="3">
    <location>
        <begin position="119"/>
        <end position="128"/>
    </location>
</feature>
<dbReference type="SMART" id="SM00784">
    <property type="entry name" value="SPT2"/>
    <property type="match status" value="1"/>
</dbReference>
<keyword evidence="2" id="KW-0175">Coiled coil</keyword>
<dbReference type="GeneID" id="27900711"/>
<accession>N1QJ60</accession>
<keyword evidence="5" id="KW-1185">Reference proteome</keyword>
<dbReference type="AlphaFoldDB" id="N1QJ60"/>
<evidence type="ECO:0008006" key="6">
    <source>
        <dbReference type="Google" id="ProtNLM"/>
    </source>
</evidence>
<evidence type="ECO:0000313" key="5">
    <source>
        <dbReference type="Proteomes" id="UP000016931"/>
    </source>
</evidence>
<comment type="similarity">
    <text evidence="1">Belongs to the SPT2 family.</text>
</comment>
<gene>
    <name evidence="4" type="ORF">SEPMUDRAFT_146316</name>
</gene>
<protein>
    <recommendedName>
        <fullName evidence="6">SPT2-domain-containing protein</fullName>
    </recommendedName>
</protein>
<feature type="compositionally biased region" description="Basic and acidic residues" evidence="3">
    <location>
        <begin position="326"/>
        <end position="353"/>
    </location>
</feature>
<feature type="compositionally biased region" description="Basic and acidic residues" evidence="3">
    <location>
        <begin position="185"/>
        <end position="204"/>
    </location>
</feature>
<dbReference type="eggNOG" id="ENOG502QRJX">
    <property type="taxonomic scope" value="Eukaryota"/>
</dbReference>
<dbReference type="Proteomes" id="UP000016931">
    <property type="component" value="Unassembled WGS sequence"/>
</dbReference>
<evidence type="ECO:0000313" key="4">
    <source>
        <dbReference type="EMBL" id="EMF17225.1"/>
    </source>
</evidence>
<evidence type="ECO:0000256" key="3">
    <source>
        <dbReference type="SAM" id="MobiDB-lite"/>
    </source>
</evidence>
<dbReference type="OrthoDB" id="5430658at2759"/>
<sequence>MTSFTSLLGSIGGPKQNQAPAQNASAGASASASRAVQKPDATTSTPSISRPNANSHVAAGTKRKPEEQITAPPAKAMRVDVKTPVPPSGLSRVAQRGTLVSPSTHTPPRGTTKPGPAKDNPKANESLKSRTVLQRPAPSTPATTAATTPGGSVAKPKRGFASIMEKAKAAQEAAKAAGSSTIKHKPVEKLTKKERLKLEEEAKLKTGPKTSKALAGRSRSGTPADGRCSSNKNEPEAGYKGTMKKTPVQPQIAYKGTMKKSEPGAPPGKAAVKKGLGQDKYGGYASWSDLDDAEEDEDGYGSEGSDDMDAGFDDMALEEEMALRAARKEDQEALEEEERHKREKLERKKKLEALSKSAAARKRF</sequence>
<evidence type="ECO:0000256" key="2">
    <source>
        <dbReference type="ARBA" id="ARBA00023054"/>
    </source>
</evidence>